<comment type="similarity">
    <text evidence="2">Belongs to the glutamate-gated ion channel (TC 1.A.10.1) family.</text>
</comment>
<evidence type="ECO:0000256" key="4">
    <source>
        <dbReference type="ARBA" id="ARBA00022475"/>
    </source>
</evidence>
<name>B7QJW3_IXOSC</name>
<comment type="subcellular location">
    <subcellularLocation>
        <location evidence="1">Cell membrane</location>
        <topology evidence="1">Multi-pass membrane protein</topology>
    </subcellularLocation>
</comment>
<evidence type="ECO:0000256" key="13">
    <source>
        <dbReference type="PIRSR" id="PIRSR601508-1"/>
    </source>
</evidence>
<dbReference type="Proteomes" id="UP000001555">
    <property type="component" value="Unassembled WGS sequence"/>
</dbReference>
<accession>B7QJW3</accession>
<keyword evidence="11" id="KW-1071">Ligand-gated ion channel</keyword>
<keyword evidence="7" id="KW-0406">Ion transport</keyword>
<reference evidence="19" key="2">
    <citation type="submission" date="2020-05" db="UniProtKB">
        <authorList>
            <consortium name="EnsemblMetazoa"/>
        </authorList>
    </citation>
    <scope>IDENTIFICATION</scope>
    <source>
        <strain evidence="19">wikel</strain>
    </source>
</reference>
<evidence type="ECO:0000256" key="3">
    <source>
        <dbReference type="ARBA" id="ARBA00022448"/>
    </source>
</evidence>
<protein>
    <submittedName>
        <fullName evidence="18 19">Ionotropic glutamate receptor, putative</fullName>
    </submittedName>
</protein>
<feature type="disulfide bond" evidence="15">
    <location>
        <begin position="122"/>
        <end position="180"/>
    </location>
</feature>
<dbReference type="PaxDb" id="6945-B7QJW3"/>
<evidence type="ECO:0000256" key="12">
    <source>
        <dbReference type="ARBA" id="ARBA00023303"/>
    </source>
</evidence>
<dbReference type="GO" id="GO:0038023">
    <property type="term" value="F:signaling receptor activity"/>
    <property type="evidence" value="ECO:0007669"/>
    <property type="project" value="InterPro"/>
</dbReference>
<keyword evidence="12" id="KW-0407">Ion channel</keyword>
<evidence type="ECO:0000256" key="2">
    <source>
        <dbReference type="ARBA" id="ARBA00008685"/>
    </source>
</evidence>
<dbReference type="VEuPathDB" id="VectorBase:ISCP_017076"/>
<dbReference type="VEuPathDB" id="VectorBase:ISCW023273"/>
<dbReference type="EMBL" id="ABJB010117454">
    <property type="status" value="NOT_ANNOTATED_CDS"/>
    <property type="molecule type" value="Genomic_DNA"/>
</dbReference>
<dbReference type="VEuPathDB" id="VectorBase:ISCI023273"/>
<evidence type="ECO:0000259" key="17">
    <source>
        <dbReference type="SMART" id="SM00079"/>
    </source>
</evidence>
<sequence>MSTRTVAGIWYFFTLIMISSYTANLAAFLTVEKTVYPIENAEDLAKQSKIKYGCLRSGSTRAFFNASTPFLSSNIVTPTLGRYFVNVHSSSVRIVVILRGKSGQRVLPKPQAMTPLSTKRNCNLTQIGGLLDNKGYGIVTRKKSPYRQILSSGILKLQEAGKLHSFKEKWWKERKGGGKCVDDAKKSSAVTELSLANVGGVFVVLLGGLALASIVAVMEFFFKARKMAKEDSVTCLFPPSVLPTSKLTNISLVTWP</sequence>
<keyword evidence="6 16" id="KW-1133">Transmembrane helix</keyword>
<evidence type="ECO:0000256" key="6">
    <source>
        <dbReference type="ARBA" id="ARBA00022989"/>
    </source>
</evidence>
<dbReference type="EnsemblMetazoa" id="ISCW023273-RA">
    <property type="protein sequence ID" value="ISCW023273-PA"/>
    <property type="gene ID" value="ISCW023273"/>
</dbReference>
<evidence type="ECO:0000313" key="18">
    <source>
        <dbReference type="EMBL" id="EEC19135.1"/>
    </source>
</evidence>
<feature type="domain" description="Ionotropic glutamate receptor C-terminal" evidence="17">
    <location>
        <begin position="3"/>
        <end position="173"/>
    </location>
</feature>
<gene>
    <name evidence="18" type="ORF">IscW_ISCW023273</name>
</gene>
<dbReference type="Pfam" id="PF00060">
    <property type="entry name" value="Lig_chan"/>
    <property type="match status" value="1"/>
</dbReference>
<feature type="binding site" evidence="13">
    <location>
        <position position="60"/>
    </location>
    <ligand>
        <name>L-glutamate</name>
        <dbReference type="ChEBI" id="CHEBI:29985"/>
    </ligand>
</feature>
<proteinExistence type="inferred from homology"/>
<evidence type="ECO:0000313" key="20">
    <source>
        <dbReference type="Proteomes" id="UP000001555"/>
    </source>
</evidence>
<keyword evidence="20" id="KW-1185">Reference proteome</keyword>
<dbReference type="SMART" id="SM00079">
    <property type="entry name" value="PBPe"/>
    <property type="match status" value="1"/>
</dbReference>
<dbReference type="HOGENOM" id="CLU_007257_5_0_1"/>
<evidence type="ECO:0000256" key="16">
    <source>
        <dbReference type="SAM" id="Phobius"/>
    </source>
</evidence>
<evidence type="ECO:0000256" key="15">
    <source>
        <dbReference type="PIRSR" id="PIRSR601508-3"/>
    </source>
</evidence>
<dbReference type="FunFam" id="1.10.287.70:FF:000509">
    <property type="entry name" value="Ionotropic glutamate receptor, putative"/>
    <property type="match status" value="1"/>
</dbReference>
<evidence type="ECO:0000256" key="8">
    <source>
        <dbReference type="ARBA" id="ARBA00023136"/>
    </source>
</evidence>
<dbReference type="Gene3D" id="1.10.287.70">
    <property type="match status" value="1"/>
</dbReference>
<dbReference type="GO" id="GO:0015276">
    <property type="term" value="F:ligand-gated monoatomic ion channel activity"/>
    <property type="evidence" value="ECO:0007669"/>
    <property type="project" value="InterPro"/>
</dbReference>
<reference evidence="18 20" key="1">
    <citation type="submission" date="2008-03" db="EMBL/GenBank/DDBJ databases">
        <title>Annotation of Ixodes scapularis.</title>
        <authorList>
            <consortium name="Ixodes scapularis Genome Project Consortium"/>
            <person name="Caler E."/>
            <person name="Hannick L.I."/>
            <person name="Bidwell S."/>
            <person name="Joardar V."/>
            <person name="Thiagarajan M."/>
            <person name="Amedeo P."/>
            <person name="Galinsky K.J."/>
            <person name="Schobel S."/>
            <person name="Inman J."/>
            <person name="Hostetler J."/>
            <person name="Miller J."/>
            <person name="Hammond M."/>
            <person name="Megy K."/>
            <person name="Lawson D."/>
            <person name="Kodira C."/>
            <person name="Sutton G."/>
            <person name="Meyer J."/>
            <person name="Hill C.A."/>
            <person name="Birren B."/>
            <person name="Nene V."/>
            <person name="Collins F."/>
            <person name="Alarcon-Chaidez F."/>
            <person name="Wikel S."/>
            <person name="Strausberg R."/>
        </authorList>
    </citation>
    <scope>NUCLEOTIDE SEQUENCE [LARGE SCALE GENOMIC DNA]</scope>
    <source>
        <strain evidence="20">Wikel</strain>
        <strain evidence="18">Wikel colony</strain>
    </source>
</reference>
<evidence type="ECO:0000256" key="11">
    <source>
        <dbReference type="ARBA" id="ARBA00023286"/>
    </source>
</evidence>
<dbReference type="EMBL" id="ABJB010658205">
    <property type="status" value="NOT_ANNOTATED_CDS"/>
    <property type="molecule type" value="Genomic_DNA"/>
</dbReference>
<evidence type="ECO:0000256" key="1">
    <source>
        <dbReference type="ARBA" id="ARBA00004651"/>
    </source>
</evidence>
<evidence type="ECO:0000256" key="7">
    <source>
        <dbReference type="ARBA" id="ARBA00023065"/>
    </source>
</evidence>
<feature type="site" description="Interaction with the cone snail toxin Con-ikot-ikot" evidence="14">
    <location>
        <position position="156"/>
    </location>
</feature>
<evidence type="ECO:0000256" key="14">
    <source>
        <dbReference type="PIRSR" id="PIRSR601508-2"/>
    </source>
</evidence>
<dbReference type="STRING" id="6945.B7QJW3"/>
<keyword evidence="9 18" id="KW-0675">Receptor</keyword>
<dbReference type="EMBL" id="ABJB011093166">
    <property type="status" value="NOT_ANNOTATED_CDS"/>
    <property type="molecule type" value="Genomic_DNA"/>
</dbReference>
<evidence type="ECO:0000256" key="10">
    <source>
        <dbReference type="ARBA" id="ARBA00023180"/>
    </source>
</evidence>
<organism>
    <name type="scientific">Ixodes scapularis</name>
    <name type="common">Black-legged tick</name>
    <name type="synonym">Deer tick</name>
    <dbReference type="NCBI Taxonomy" id="6945"/>
    <lineage>
        <taxon>Eukaryota</taxon>
        <taxon>Metazoa</taxon>
        <taxon>Ecdysozoa</taxon>
        <taxon>Arthropoda</taxon>
        <taxon>Chelicerata</taxon>
        <taxon>Arachnida</taxon>
        <taxon>Acari</taxon>
        <taxon>Parasitiformes</taxon>
        <taxon>Ixodida</taxon>
        <taxon>Ixodoidea</taxon>
        <taxon>Ixodidae</taxon>
        <taxon>Ixodinae</taxon>
        <taxon>Ixodes</taxon>
    </lineage>
</organism>
<dbReference type="InterPro" id="IPR001508">
    <property type="entry name" value="Iono_Glu_rcpt_met"/>
</dbReference>
<feature type="binding site" evidence="13">
    <location>
        <position position="59"/>
    </location>
    <ligand>
        <name>L-glutamate</name>
        <dbReference type="ChEBI" id="CHEBI:29985"/>
    </ligand>
</feature>
<feature type="transmembrane region" description="Helical" evidence="16">
    <location>
        <begin position="9"/>
        <end position="31"/>
    </location>
</feature>
<keyword evidence="15" id="KW-1015">Disulfide bond</keyword>
<dbReference type="Gene3D" id="3.40.190.10">
    <property type="entry name" value="Periplasmic binding protein-like II"/>
    <property type="match status" value="1"/>
</dbReference>
<dbReference type="PRINTS" id="PR00177">
    <property type="entry name" value="NMDARECEPTOR"/>
</dbReference>
<evidence type="ECO:0000256" key="9">
    <source>
        <dbReference type="ARBA" id="ARBA00023170"/>
    </source>
</evidence>
<keyword evidence="5 16" id="KW-0812">Transmembrane</keyword>
<feature type="site" description="Crucial to convey clamshell closure to channel opening" evidence="14">
    <location>
        <position position="38"/>
    </location>
</feature>
<dbReference type="EMBL" id="DS954809">
    <property type="protein sequence ID" value="EEC19135.1"/>
    <property type="molecule type" value="Genomic_DNA"/>
</dbReference>
<keyword evidence="8 16" id="KW-0472">Membrane</keyword>
<keyword evidence="3" id="KW-0813">Transport</keyword>
<dbReference type="GO" id="GO:0005886">
    <property type="term" value="C:plasma membrane"/>
    <property type="evidence" value="ECO:0007669"/>
    <property type="project" value="UniProtKB-SubCell"/>
</dbReference>
<dbReference type="OrthoDB" id="5984008at2759"/>
<evidence type="ECO:0000313" key="19">
    <source>
        <dbReference type="EnsemblMetazoa" id="ISCW023273-PA"/>
    </source>
</evidence>
<evidence type="ECO:0000256" key="5">
    <source>
        <dbReference type="ARBA" id="ARBA00022692"/>
    </source>
</evidence>
<feature type="transmembrane region" description="Helical" evidence="16">
    <location>
        <begin position="195"/>
        <end position="222"/>
    </location>
</feature>
<dbReference type="AlphaFoldDB" id="B7QJW3"/>
<keyword evidence="10" id="KW-0325">Glycoprotein</keyword>
<dbReference type="InterPro" id="IPR001320">
    <property type="entry name" value="Iontro_rcpt_C"/>
</dbReference>
<keyword evidence="4" id="KW-1003">Cell membrane</keyword>
<dbReference type="PANTHER" id="PTHR18966">
    <property type="entry name" value="IONOTROPIC GLUTAMATE RECEPTOR"/>
    <property type="match status" value="1"/>
</dbReference>
<dbReference type="InterPro" id="IPR015683">
    <property type="entry name" value="Ionotropic_Glu_rcpt"/>
</dbReference>
<dbReference type="InParanoid" id="B7QJW3"/>
<dbReference type="SUPFAM" id="SSF53850">
    <property type="entry name" value="Periplasmic binding protein-like II"/>
    <property type="match status" value="1"/>
</dbReference>